<name>A0A7C8MUI1_9PLEO</name>
<gene>
    <name evidence="2" type="ORF">BDV95DRAFT_601714</name>
</gene>
<dbReference type="AlphaFoldDB" id="A0A7C8MUI1"/>
<feature type="compositionally biased region" description="Basic residues" evidence="1">
    <location>
        <begin position="342"/>
        <end position="355"/>
    </location>
</feature>
<feature type="region of interest" description="Disordered" evidence="1">
    <location>
        <begin position="318"/>
        <end position="355"/>
    </location>
</feature>
<dbReference type="Proteomes" id="UP000481861">
    <property type="component" value="Unassembled WGS sequence"/>
</dbReference>
<reference evidence="2 3" key="1">
    <citation type="submission" date="2020-01" db="EMBL/GenBank/DDBJ databases">
        <authorList>
            <consortium name="DOE Joint Genome Institute"/>
            <person name="Haridas S."/>
            <person name="Albert R."/>
            <person name="Binder M."/>
            <person name="Bloem J."/>
            <person name="Labutti K."/>
            <person name="Salamov A."/>
            <person name="Andreopoulos B."/>
            <person name="Baker S.E."/>
            <person name="Barry K."/>
            <person name="Bills G."/>
            <person name="Bluhm B.H."/>
            <person name="Cannon C."/>
            <person name="Castanera R."/>
            <person name="Culley D.E."/>
            <person name="Daum C."/>
            <person name="Ezra D."/>
            <person name="Gonzalez J.B."/>
            <person name="Henrissat B."/>
            <person name="Kuo A."/>
            <person name="Liang C."/>
            <person name="Lipzen A."/>
            <person name="Lutzoni F."/>
            <person name="Magnuson J."/>
            <person name="Mondo S."/>
            <person name="Nolan M."/>
            <person name="Ohm R."/>
            <person name="Pangilinan J."/>
            <person name="Park H.-J.H."/>
            <person name="Ramirez L."/>
            <person name="Alfaro M."/>
            <person name="Sun H."/>
            <person name="Tritt A."/>
            <person name="Yoshinaga Y."/>
            <person name="Zwiers L.-H.L."/>
            <person name="Turgeon B.G."/>
            <person name="Goodwin S.B."/>
            <person name="Spatafora J.W."/>
            <person name="Crous P.W."/>
            <person name="Grigoriev I.V."/>
        </authorList>
    </citation>
    <scope>NUCLEOTIDE SEQUENCE [LARGE SCALE GENOMIC DNA]</scope>
    <source>
        <strain evidence="2 3">CBS 611.86</strain>
    </source>
</reference>
<feature type="compositionally biased region" description="Basic and acidic residues" evidence="1">
    <location>
        <begin position="188"/>
        <end position="207"/>
    </location>
</feature>
<evidence type="ECO:0000256" key="1">
    <source>
        <dbReference type="SAM" id="MobiDB-lite"/>
    </source>
</evidence>
<comment type="caution">
    <text evidence="2">The sequence shown here is derived from an EMBL/GenBank/DDBJ whole genome shotgun (WGS) entry which is preliminary data.</text>
</comment>
<feature type="compositionally biased region" description="Acidic residues" evidence="1">
    <location>
        <begin position="167"/>
        <end position="183"/>
    </location>
</feature>
<accession>A0A7C8MUI1</accession>
<evidence type="ECO:0000313" key="2">
    <source>
        <dbReference type="EMBL" id="KAF2877304.1"/>
    </source>
</evidence>
<sequence length="355" mass="40265">MVTKPETMRNLLVEPPNRQRVEFEEMRIVAERYTNRHMYPEFLIESRPVWRKEAGSNKTENITHCADDILVLGWKRLRNSKPELFQDLGKHGKWTHIRVKKSDAARIADWADHDAIGDRLGKDGAEANLYPERSGVLHHRTVDGDDVGEALESDESDREDGLASDQSDYDEDTASEQSDDDEAIALYEDDHGESIVLDQGDHDKNQEDHDEGLAPDEIDSDEDSACDERNDQGSTRAGNDEEDDDLDGNSNRDDESEDDPVFLDALEKIDEPRNSPPQVDVSKSILGALRAEELDNLYGWICSAKALKRKASANLVDVDTENKRAKQITRSKFRKDNLKSTLRSKNKKKAKHARK</sequence>
<organism evidence="2 3">
    <name type="scientific">Massariosphaeria phaeospora</name>
    <dbReference type="NCBI Taxonomy" id="100035"/>
    <lineage>
        <taxon>Eukaryota</taxon>
        <taxon>Fungi</taxon>
        <taxon>Dikarya</taxon>
        <taxon>Ascomycota</taxon>
        <taxon>Pezizomycotina</taxon>
        <taxon>Dothideomycetes</taxon>
        <taxon>Pleosporomycetidae</taxon>
        <taxon>Pleosporales</taxon>
        <taxon>Pleosporales incertae sedis</taxon>
        <taxon>Massariosphaeria</taxon>
    </lineage>
</organism>
<proteinExistence type="predicted"/>
<evidence type="ECO:0000313" key="3">
    <source>
        <dbReference type="Proteomes" id="UP000481861"/>
    </source>
</evidence>
<feature type="region of interest" description="Disordered" evidence="1">
    <location>
        <begin position="147"/>
        <end position="281"/>
    </location>
</feature>
<keyword evidence="3" id="KW-1185">Reference proteome</keyword>
<dbReference type="EMBL" id="JAADJZ010000002">
    <property type="protein sequence ID" value="KAF2877304.1"/>
    <property type="molecule type" value="Genomic_DNA"/>
</dbReference>
<protein>
    <submittedName>
        <fullName evidence="2">Uncharacterized protein</fullName>
    </submittedName>
</protein>
<feature type="compositionally biased region" description="Acidic residues" evidence="1">
    <location>
        <begin position="208"/>
        <end position="225"/>
    </location>
</feature>
<feature type="compositionally biased region" description="Acidic residues" evidence="1">
    <location>
        <begin position="147"/>
        <end position="158"/>
    </location>
</feature>